<evidence type="ECO:0000313" key="6">
    <source>
        <dbReference type="Proteomes" id="UP000034166"/>
    </source>
</evidence>
<dbReference type="InterPro" id="IPR029039">
    <property type="entry name" value="Flavoprotein-like_sf"/>
</dbReference>
<dbReference type="AlphaFoldDB" id="A0A0M2SW85"/>
<evidence type="ECO:0000313" key="5">
    <source>
        <dbReference type="EMBL" id="KKK36890.1"/>
    </source>
</evidence>
<feature type="domain" description="NADPH-dependent FMN reductase-like" evidence="4">
    <location>
        <begin position="1"/>
        <end position="145"/>
    </location>
</feature>
<dbReference type="RefSeq" id="WP_046524913.1">
    <property type="nucleotide sequence ID" value="NZ_LAYY01000020.1"/>
</dbReference>
<dbReference type="GO" id="GO:0016491">
    <property type="term" value="F:oxidoreductase activity"/>
    <property type="evidence" value="ECO:0007669"/>
    <property type="project" value="UniProtKB-KW"/>
</dbReference>
<reference evidence="5 6" key="1">
    <citation type="submission" date="2015-04" db="EMBL/GenBank/DDBJ databases">
        <title>Taxonomic description and genome sequence of Bacillus campisalis sp. nov., a novel member of the genus Bacillus isolated from solar saltern.</title>
        <authorList>
            <person name="Mathan Kumar R."/>
            <person name="Kaur G."/>
            <person name="Kumar A."/>
            <person name="Singh N.K."/>
            <person name="Kaur N."/>
            <person name="Kumar N."/>
            <person name="Mayilraj S."/>
        </authorList>
    </citation>
    <scope>NUCLEOTIDE SEQUENCE [LARGE SCALE GENOMIC DNA]</scope>
    <source>
        <strain evidence="5 6">SA2-6</strain>
    </source>
</reference>
<dbReference type="PANTHER" id="PTHR43408:SF2">
    <property type="entry name" value="FMN REDUCTASE (NADPH)"/>
    <property type="match status" value="1"/>
</dbReference>
<keyword evidence="2" id="KW-0288">FMN</keyword>
<dbReference type="PANTHER" id="PTHR43408">
    <property type="entry name" value="FMN REDUCTASE (NADPH)"/>
    <property type="match status" value="1"/>
</dbReference>
<dbReference type="Gene3D" id="3.40.50.360">
    <property type="match status" value="1"/>
</dbReference>
<gene>
    <name evidence="5" type="ORF">WQ57_16745</name>
</gene>
<dbReference type="EMBL" id="LAYY01000020">
    <property type="protein sequence ID" value="KKK36890.1"/>
    <property type="molecule type" value="Genomic_DNA"/>
</dbReference>
<keyword evidence="6" id="KW-1185">Reference proteome</keyword>
<proteinExistence type="predicted"/>
<organism evidence="5 6">
    <name type="scientific">Mesobacillus campisalis</name>
    <dbReference type="NCBI Taxonomy" id="1408103"/>
    <lineage>
        <taxon>Bacteria</taxon>
        <taxon>Bacillati</taxon>
        <taxon>Bacillota</taxon>
        <taxon>Bacilli</taxon>
        <taxon>Bacillales</taxon>
        <taxon>Bacillaceae</taxon>
        <taxon>Mesobacillus</taxon>
    </lineage>
</organism>
<dbReference type="Pfam" id="PF03358">
    <property type="entry name" value="FMN_red"/>
    <property type="match status" value="1"/>
</dbReference>
<keyword evidence="3" id="KW-0560">Oxidoreductase</keyword>
<dbReference type="Proteomes" id="UP000034166">
    <property type="component" value="Unassembled WGS sequence"/>
</dbReference>
<dbReference type="InterPro" id="IPR051814">
    <property type="entry name" value="NAD(P)H-dep_FMN_reductase"/>
</dbReference>
<evidence type="ECO:0000256" key="3">
    <source>
        <dbReference type="ARBA" id="ARBA00023002"/>
    </source>
</evidence>
<sequence>MKVLVISGTLVGSKTLVATEYLLKQLKRQSPEMEIELVNLKEFKLDFCDGRQLEKYNGDTRLVIKQIENADGYVLGTTILHGSIPGALKNLFDLIPFPALEGKPIALVANGGNPEHSQAIEKHLRPMLHYLKMKLLPHDVFLTSSDFNEENEIHQPERQEQLMLLARDFKELCNQTLIEQN</sequence>
<dbReference type="PATRIC" id="fig|1408103.3.peg.3725"/>
<evidence type="ECO:0000259" key="4">
    <source>
        <dbReference type="Pfam" id="PF03358"/>
    </source>
</evidence>
<accession>A0A0M2SW85</accession>
<dbReference type="InterPro" id="IPR005025">
    <property type="entry name" value="FMN_Rdtase-like_dom"/>
</dbReference>
<comment type="caution">
    <text evidence="5">The sequence shown here is derived from an EMBL/GenBank/DDBJ whole genome shotgun (WGS) entry which is preliminary data.</text>
</comment>
<evidence type="ECO:0000256" key="2">
    <source>
        <dbReference type="ARBA" id="ARBA00022643"/>
    </source>
</evidence>
<dbReference type="SUPFAM" id="SSF52218">
    <property type="entry name" value="Flavoproteins"/>
    <property type="match status" value="1"/>
</dbReference>
<keyword evidence="1" id="KW-0285">Flavoprotein</keyword>
<name>A0A0M2SW85_9BACI</name>
<evidence type="ECO:0000256" key="1">
    <source>
        <dbReference type="ARBA" id="ARBA00022630"/>
    </source>
</evidence>
<protein>
    <recommendedName>
        <fullName evidence="4">NADPH-dependent FMN reductase-like domain-containing protein</fullName>
    </recommendedName>
</protein>